<organism evidence="1 2">
    <name type="scientific">Coniosporium uncinatum</name>
    <dbReference type="NCBI Taxonomy" id="93489"/>
    <lineage>
        <taxon>Eukaryota</taxon>
        <taxon>Fungi</taxon>
        <taxon>Dikarya</taxon>
        <taxon>Ascomycota</taxon>
        <taxon>Pezizomycotina</taxon>
        <taxon>Dothideomycetes</taxon>
        <taxon>Dothideomycetes incertae sedis</taxon>
        <taxon>Coniosporium</taxon>
    </lineage>
</organism>
<keyword evidence="2" id="KW-1185">Reference proteome</keyword>
<dbReference type="EMBL" id="JAWDJW010003753">
    <property type="protein sequence ID" value="KAK3076621.1"/>
    <property type="molecule type" value="Genomic_DNA"/>
</dbReference>
<gene>
    <name evidence="1" type="ORF">LTS18_012514</name>
</gene>
<dbReference type="Proteomes" id="UP001186974">
    <property type="component" value="Unassembled WGS sequence"/>
</dbReference>
<evidence type="ECO:0000313" key="2">
    <source>
        <dbReference type="Proteomes" id="UP001186974"/>
    </source>
</evidence>
<reference evidence="1" key="1">
    <citation type="submission" date="2024-09" db="EMBL/GenBank/DDBJ databases">
        <title>Black Yeasts Isolated from many extreme environments.</title>
        <authorList>
            <person name="Coleine C."/>
            <person name="Stajich J.E."/>
            <person name="Selbmann L."/>
        </authorList>
    </citation>
    <scope>NUCLEOTIDE SEQUENCE</scope>
    <source>
        <strain evidence="1">CCFEE 5737</strain>
    </source>
</reference>
<evidence type="ECO:0000313" key="1">
    <source>
        <dbReference type="EMBL" id="KAK3076621.1"/>
    </source>
</evidence>
<protein>
    <submittedName>
        <fullName evidence="1">Uncharacterized protein</fullName>
    </submittedName>
</protein>
<comment type="caution">
    <text evidence="1">The sequence shown here is derived from an EMBL/GenBank/DDBJ whole genome shotgun (WGS) entry which is preliminary data.</text>
</comment>
<proteinExistence type="predicted"/>
<accession>A0ACC3DJ42</accession>
<feature type="non-terminal residue" evidence="1">
    <location>
        <position position="108"/>
    </location>
</feature>
<name>A0ACC3DJ42_9PEZI</name>
<sequence length="108" mass="11018">MALNPVDPPFTASDPYATYVNTSCLDLLLIELVPMAYRIATELSAREQEQLHPARKNNAARQSTVTEASASSTGAKASTVAKTNGSKAVNGVAASNGVEAGLGIGGIG</sequence>